<dbReference type="Proteomes" id="UP001152562">
    <property type="component" value="Unassembled WGS sequence"/>
</dbReference>
<reference evidence="9" key="1">
    <citation type="submission" date="2022-05" db="EMBL/GenBank/DDBJ databases">
        <authorList>
            <person name="Okamura Y."/>
        </authorList>
    </citation>
    <scope>NUCLEOTIDE SEQUENCE</scope>
</reference>
<evidence type="ECO:0000256" key="1">
    <source>
        <dbReference type="ARBA" id="ARBA00001576"/>
    </source>
</evidence>
<dbReference type="EC" id="3.2.1.28" evidence="3 7"/>
<evidence type="ECO:0000313" key="10">
    <source>
        <dbReference type="Proteomes" id="UP001152562"/>
    </source>
</evidence>
<organism evidence="9 10">
    <name type="scientific">Pieris brassicae</name>
    <name type="common">White butterfly</name>
    <name type="synonym">Large white butterfly</name>
    <dbReference type="NCBI Taxonomy" id="7116"/>
    <lineage>
        <taxon>Eukaryota</taxon>
        <taxon>Metazoa</taxon>
        <taxon>Ecdysozoa</taxon>
        <taxon>Arthropoda</taxon>
        <taxon>Hexapoda</taxon>
        <taxon>Insecta</taxon>
        <taxon>Pterygota</taxon>
        <taxon>Neoptera</taxon>
        <taxon>Endopterygota</taxon>
        <taxon>Lepidoptera</taxon>
        <taxon>Glossata</taxon>
        <taxon>Ditrysia</taxon>
        <taxon>Papilionoidea</taxon>
        <taxon>Pieridae</taxon>
        <taxon>Pierinae</taxon>
        <taxon>Pieris</taxon>
    </lineage>
</organism>
<dbReference type="SUPFAM" id="SSF48208">
    <property type="entry name" value="Six-hairpin glycosidases"/>
    <property type="match status" value="1"/>
</dbReference>
<dbReference type="GO" id="GO:0004555">
    <property type="term" value="F:alpha,alpha-trehalase activity"/>
    <property type="evidence" value="ECO:0007669"/>
    <property type="project" value="UniProtKB-EC"/>
</dbReference>
<dbReference type="PROSITE" id="PS00927">
    <property type="entry name" value="TREHALASE_1"/>
    <property type="match status" value="1"/>
</dbReference>
<dbReference type="InterPro" id="IPR008928">
    <property type="entry name" value="6-hairpin_glycosidase_sf"/>
</dbReference>
<dbReference type="InterPro" id="IPR001661">
    <property type="entry name" value="Glyco_hydro_37"/>
</dbReference>
<evidence type="ECO:0000256" key="2">
    <source>
        <dbReference type="ARBA" id="ARBA00005615"/>
    </source>
</evidence>
<keyword evidence="5 7" id="KW-0378">Hydrolase</keyword>
<evidence type="ECO:0000256" key="5">
    <source>
        <dbReference type="ARBA" id="ARBA00022801"/>
    </source>
</evidence>
<feature type="region of interest" description="Disordered" evidence="8">
    <location>
        <begin position="743"/>
        <end position="766"/>
    </location>
</feature>
<evidence type="ECO:0000313" key="9">
    <source>
        <dbReference type="EMBL" id="CAH3998382.1"/>
    </source>
</evidence>
<dbReference type="InterPro" id="IPR012341">
    <property type="entry name" value="6hp_glycosidase-like_sf"/>
</dbReference>
<dbReference type="PANTHER" id="PTHR23403:SF1">
    <property type="entry name" value="TREHALASE"/>
    <property type="match status" value="1"/>
</dbReference>
<dbReference type="EMBL" id="CALOZG010000003">
    <property type="protein sequence ID" value="CAH3998382.1"/>
    <property type="molecule type" value="Genomic_DNA"/>
</dbReference>
<sequence>MDLANHVKDPTHFTSRSQSLIDIVCTNAPVNVEYIPDLGAYAFILTDFKLNRPKAPPKRITFRPLKDIDISNLNKVTASIPWHLIERITDVNQMVDIFNRYIIELFDRACVNVCIRKIKEDLERISVWSHSNALLLNLTKSKYLMVGIRKQVSDLARLSPTILAALKVFVLISSYYKMLVTTLLLVATLATAEDLPPSCTKRVFCNSKLLHHVQMSRIFPDSKTFVDRHLLNDEETTLSAFQELLDQTNDKPTEKQIREFVNKYFDESSELESWTPPDFNSNPQFLSSIRDGELRQFAKDINDIWPTLGRKVKQSVIENPDQYSFLPVTHGFVIPGGRFTELYYWDTYWIIEGLLVSGMKETVKGVLENLIELVNKLGHIPNGSRCYYQQRSQPPLLTSMVSLYIHATNDTEFLKNNIQSLEAELNYWLDTQIYTFDIGDKAYTLLRYYAASEGPRPESYQEDYTNAQIFDNDKRKTQFYIDIKSAAESGWDFSTRWFIKNGTDKGNLTDIHATELIPVDLNSIFAKALKNMAYFHALINNYRIASHWSHLAKQWTNNIEKVLWDVEDGCWHDWDLVNKKFRKYFYPINIAPLWMGIADKEFVVENAPRILKYLKESHGLDYPGGIPTSLVKSGEQWDFPNAWPPLVSLAVNAIEALELPEAKDLAFRVAQSWVRSCYKGFSDNKQMFEKYDVEVPGRIGGGGEYTVQTGFGWSNGVVLEFIAKYGQRMSLYDMRTESSDLLSPREDGVLDASSEDSSKSDSSDTEEVIMMTFKQL</sequence>
<evidence type="ECO:0000256" key="7">
    <source>
        <dbReference type="RuleBase" id="RU361180"/>
    </source>
</evidence>
<accession>A0A9P0X539</accession>
<protein>
    <recommendedName>
        <fullName evidence="4 7">Trehalase</fullName>
        <ecNumber evidence="3 7">3.2.1.28</ecNumber>
    </recommendedName>
    <alternativeName>
        <fullName evidence="7">Alpha-trehalose glucohydrolase</fullName>
    </alternativeName>
</protein>
<dbReference type="PRINTS" id="PR00744">
    <property type="entry name" value="GLHYDRLASE37"/>
</dbReference>
<comment type="caution">
    <text evidence="9">The sequence shown here is derived from an EMBL/GenBank/DDBJ whole genome shotgun (WGS) entry which is preliminary data.</text>
</comment>
<name>A0A9P0X539_PIEBR</name>
<dbReference type="PANTHER" id="PTHR23403">
    <property type="entry name" value="TREHALASE"/>
    <property type="match status" value="1"/>
</dbReference>
<evidence type="ECO:0000256" key="6">
    <source>
        <dbReference type="ARBA" id="ARBA00023295"/>
    </source>
</evidence>
<evidence type="ECO:0000256" key="3">
    <source>
        <dbReference type="ARBA" id="ARBA00012757"/>
    </source>
</evidence>
<dbReference type="GO" id="GO:0005993">
    <property type="term" value="P:trehalose catabolic process"/>
    <property type="evidence" value="ECO:0007669"/>
    <property type="project" value="TreeGrafter"/>
</dbReference>
<dbReference type="Gene3D" id="1.50.10.10">
    <property type="match status" value="1"/>
</dbReference>
<dbReference type="Pfam" id="PF01204">
    <property type="entry name" value="Trehalase"/>
    <property type="match status" value="1"/>
</dbReference>
<evidence type="ECO:0000256" key="8">
    <source>
        <dbReference type="SAM" id="MobiDB-lite"/>
    </source>
</evidence>
<evidence type="ECO:0000256" key="4">
    <source>
        <dbReference type="ARBA" id="ARBA00019905"/>
    </source>
</evidence>
<keyword evidence="10" id="KW-1185">Reference proteome</keyword>
<keyword evidence="6 7" id="KW-0326">Glycosidase</keyword>
<proteinExistence type="inferred from homology"/>
<comment type="catalytic activity">
    <reaction evidence="1 7">
        <text>alpha,alpha-trehalose + H2O = alpha-D-glucose + beta-D-glucose</text>
        <dbReference type="Rhea" id="RHEA:32675"/>
        <dbReference type="ChEBI" id="CHEBI:15377"/>
        <dbReference type="ChEBI" id="CHEBI:15903"/>
        <dbReference type="ChEBI" id="CHEBI:16551"/>
        <dbReference type="ChEBI" id="CHEBI:17925"/>
        <dbReference type="EC" id="3.2.1.28"/>
    </reaction>
</comment>
<gene>
    <name evidence="9" type="ORF">PIBRA_LOCUS2485</name>
</gene>
<comment type="similarity">
    <text evidence="2 7">Belongs to the glycosyl hydrolase 37 family.</text>
</comment>
<dbReference type="AlphaFoldDB" id="A0A9P0X539"/>
<dbReference type="InterPro" id="IPR018232">
    <property type="entry name" value="Glyco_hydro_37_CS"/>
</dbReference>
<dbReference type="PROSITE" id="PS00928">
    <property type="entry name" value="TREHALASE_2"/>
    <property type="match status" value="1"/>
</dbReference>